<accession>A0A9D4MI75</accession>
<reference evidence="1" key="1">
    <citation type="journal article" date="2019" name="bioRxiv">
        <title>The Genome of the Zebra Mussel, Dreissena polymorpha: A Resource for Invasive Species Research.</title>
        <authorList>
            <person name="McCartney M.A."/>
            <person name="Auch B."/>
            <person name="Kono T."/>
            <person name="Mallez S."/>
            <person name="Zhang Y."/>
            <person name="Obille A."/>
            <person name="Becker A."/>
            <person name="Abrahante J.E."/>
            <person name="Garbe J."/>
            <person name="Badalamenti J.P."/>
            <person name="Herman A."/>
            <person name="Mangelson H."/>
            <person name="Liachko I."/>
            <person name="Sullivan S."/>
            <person name="Sone E.D."/>
            <person name="Koren S."/>
            <person name="Silverstein K.A.T."/>
            <person name="Beckman K.B."/>
            <person name="Gohl D.M."/>
        </authorList>
    </citation>
    <scope>NUCLEOTIDE SEQUENCE</scope>
    <source>
        <strain evidence="1">Duluth1</strain>
        <tissue evidence="1">Whole animal</tissue>
    </source>
</reference>
<gene>
    <name evidence="1" type="ORF">DPMN_000420</name>
</gene>
<evidence type="ECO:0000313" key="2">
    <source>
        <dbReference type="Proteomes" id="UP000828390"/>
    </source>
</evidence>
<evidence type="ECO:0000313" key="1">
    <source>
        <dbReference type="EMBL" id="KAH3876574.1"/>
    </source>
</evidence>
<name>A0A9D4MI75_DREPO</name>
<dbReference type="AlphaFoldDB" id="A0A9D4MI75"/>
<keyword evidence="2" id="KW-1185">Reference proteome</keyword>
<protein>
    <submittedName>
        <fullName evidence="1">Uncharacterized protein</fullName>
    </submittedName>
</protein>
<reference evidence="1" key="2">
    <citation type="submission" date="2020-11" db="EMBL/GenBank/DDBJ databases">
        <authorList>
            <person name="McCartney M.A."/>
            <person name="Auch B."/>
            <person name="Kono T."/>
            <person name="Mallez S."/>
            <person name="Becker A."/>
            <person name="Gohl D.M."/>
            <person name="Silverstein K.A.T."/>
            <person name="Koren S."/>
            <person name="Bechman K.B."/>
            <person name="Herman A."/>
            <person name="Abrahante J.E."/>
            <person name="Garbe J."/>
        </authorList>
    </citation>
    <scope>NUCLEOTIDE SEQUENCE</scope>
    <source>
        <strain evidence="1">Duluth1</strain>
        <tissue evidence="1">Whole animal</tissue>
    </source>
</reference>
<organism evidence="1 2">
    <name type="scientific">Dreissena polymorpha</name>
    <name type="common">Zebra mussel</name>
    <name type="synonym">Mytilus polymorpha</name>
    <dbReference type="NCBI Taxonomy" id="45954"/>
    <lineage>
        <taxon>Eukaryota</taxon>
        <taxon>Metazoa</taxon>
        <taxon>Spiralia</taxon>
        <taxon>Lophotrochozoa</taxon>
        <taxon>Mollusca</taxon>
        <taxon>Bivalvia</taxon>
        <taxon>Autobranchia</taxon>
        <taxon>Heteroconchia</taxon>
        <taxon>Euheterodonta</taxon>
        <taxon>Imparidentia</taxon>
        <taxon>Neoheterodontei</taxon>
        <taxon>Myida</taxon>
        <taxon>Dreissenoidea</taxon>
        <taxon>Dreissenidae</taxon>
        <taxon>Dreissena</taxon>
    </lineage>
</organism>
<dbReference type="EMBL" id="JAIWYP010000001">
    <property type="protein sequence ID" value="KAH3876574.1"/>
    <property type="molecule type" value="Genomic_DNA"/>
</dbReference>
<dbReference type="Proteomes" id="UP000828390">
    <property type="component" value="Unassembled WGS sequence"/>
</dbReference>
<proteinExistence type="predicted"/>
<comment type="caution">
    <text evidence="1">The sequence shown here is derived from an EMBL/GenBank/DDBJ whole genome shotgun (WGS) entry which is preliminary data.</text>
</comment>
<sequence length="64" mass="7132">MEMSLLEAESQPMTLLTPSFLTMKATPLRCLESTPLNHIMNTSSVDVSPKHSHLFSASPMISQW</sequence>